<dbReference type="EMBL" id="JAMDHA010000067">
    <property type="protein sequence ID" value="MDD1011804.1"/>
    <property type="molecule type" value="Genomic_DNA"/>
</dbReference>
<keyword evidence="1" id="KW-0812">Transmembrane</keyword>
<feature type="domain" description="EamA" evidence="2">
    <location>
        <begin position="13"/>
        <end position="145"/>
    </location>
</feature>
<feature type="transmembrane region" description="Helical" evidence="1">
    <location>
        <begin position="257"/>
        <end position="278"/>
    </location>
</feature>
<feature type="transmembrane region" description="Helical" evidence="1">
    <location>
        <begin position="284"/>
        <end position="301"/>
    </location>
</feature>
<dbReference type="Proteomes" id="UP001148185">
    <property type="component" value="Unassembled WGS sequence"/>
</dbReference>
<feature type="transmembrane region" description="Helical" evidence="1">
    <location>
        <begin position="227"/>
        <end position="245"/>
    </location>
</feature>
<proteinExistence type="predicted"/>
<dbReference type="InterPro" id="IPR000620">
    <property type="entry name" value="EamA_dom"/>
</dbReference>
<feature type="transmembrane region" description="Helical" evidence="1">
    <location>
        <begin position="73"/>
        <end position="91"/>
    </location>
</feature>
<feature type="transmembrane region" description="Helical" evidence="1">
    <location>
        <begin position="151"/>
        <end position="172"/>
    </location>
</feature>
<keyword evidence="1" id="KW-1133">Transmembrane helix</keyword>
<feature type="transmembrane region" description="Helical" evidence="1">
    <location>
        <begin position="40"/>
        <end position="61"/>
    </location>
</feature>
<evidence type="ECO:0000313" key="3">
    <source>
        <dbReference type="EMBL" id="MDD1011804.1"/>
    </source>
</evidence>
<feature type="transmembrane region" description="Helical" evidence="1">
    <location>
        <begin position="184"/>
        <end position="207"/>
    </location>
</feature>
<dbReference type="RefSeq" id="WP_273878539.1">
    <property type="nucleotide sequence ID" value="NZ_JAMDHA010000067.1"/>
</dbReference>
<keyword evidence="1" id="KW-0472">Membrane</keyword>
<dbReference type="PANTHER" id="PTHR22911:SF135">
    <property type="entry name" value="BLR4310 PROTEIN"/>
    <property type="match status" value="1"/>
</dbReference>
<dbReference type="AlphaFoldDB" id="A0A9X4C7B7"/>
<feature type="transmembrane region" description="Helical" evidence="1">
    <location>
        <begin position="97"/>
        <end position="117"/>
    </location>
</feature>
<dbReference type="InterPro" id="IPR037185">
    <property type="entry name" value="EmrE-like"/>
</dbReference>
<dbReference type="SUPFAM" id="SSF103481">
    <property type="entry name" value="Multidrug resistance efflux transporter EmrE"/>
    <property type="match status" value="2"/>
</dbReference>
<protein>
    <submittedName>
        <fullName evidence="3">DMT family transporter</fullName>
    </submittedName>
</protein>
<dbReference type="PANTHER" id="PTHR22911">
    <property type="entry name" value="ACYL-MALONYL CONDENSING ENZYME-RELATED"/>
    <property type="match status" value="1"/>
</dbReference>
<organism evidence="3 4">
    <name type="scientific">Pseudomonas shahriarae</name>
    <dbReference type="NCBI Taxonomy" id="2745512"/>
    <lineage>
        <taxon>Bacteria</taxon>
        <taxon>Pseudomonadati</taxon>
        <taxon>Pseudomonadota</taxon>
        <taxon>Gammaproteobacteria</taxon>
        <taxon>Pseudomonadales</taxon>
        <taxon>Pseudomonadaceae</taxon>
        <taxon>Pseudomonas</taxon>
    </lineage>
</organism>
<reference evidence="3 4" key="1">
    <citation type="submission" date="2022-05" db="EMBL/GenBank/DDBJ databases">
        <title>Novel Pseudomonas spp. Isolated from a Rainbow Trout Aquaculture Facility.</title>
        <authorList>
            <person name="Testerman T."/>
            <person name="Graf J."/>
        </authorList>
    </citation>
    <scope>NUCLEOTIDE SEQUENCE [LARGE SCALE GENOMIC DNA]</scope>
    <source>
        <strain evidence="3 4">ID1042</strain>
    </source>
</reference>
<accession>A0A9X4C7B7</accession>
<dbReference type="GO" id="GO:0016020">
    <property type="term" value="C:membrane"/>
    <property type="evidence" value="ECO:0007669"/>
    <property type="project" value="InterPro"/>
</dbReference>
<evidence type="ECO:0000313" key="4">
    <source>
        <dbReference type="Proteomes" id="UP001148185"/>
    </source>
</evidence>
<keyword evidence="4" id="KW-1185">Reference proteome</keyword>
<sequence length="308" mass="33490">MSKYSASADSVSKGIWLISAAVFLLSLADAAVKYFSARLPLWQLFLIVSCLSVPTLGVWLARGIRSGRHSAASTFWVTIRSILLLLMWVTYYSALPLIPLSVAAVAIYTTPLFIALFSTFYGGEPLSRRGWVAIGIGFTGVATVLRPGSDIFVLATLLPVIAAVFYAIAMVVTRRHCRNDHPLVLALGLNIAFLFAAVIGGIASLMVSESTVAGAAFLLSPWQTPGWQEMLFIFCYACALIFINTATAKAYQVAPPALIGTFDYAYLVFACLWGYVLFQETPDIFTWAGIFLIVIAGFLILRAQKCNQ</sequence>
<feature type="transmembrane region" description="Helical" evidence="1">
    <location>
        <begin position="129"/>
        <end position="145"/>
    </location>
</feature>
<feature type="domain" description="EamA" evidence="2">
    <location>
        <begin position="157"/>
        <end position="301"/>
    </location>
</feature>
<evidence type="ECO:0000256" key="1">
    <source>
        <dbReference type="SAM" id="Phobius"/>
    </source>
</evidence>
<evidence type="ECO:0000259" key="2">
    <source>
        <dbReference type="Pfam" id="PF00892"/>
    </source>
</evidence>
<gene>
    <name evidence="3" type="ORF">M5G27_30640</name>
</gene>
<name>A0A9X4C7B7_9PSED</name>
<comment type="caution">
    <text evidence="3">The sequence shown here is derived from an EMBL/GenBank/DDBJ whole genome shotgun (WGS) entry which is preliminary data.</text>
</comment>
<dbReference type="Pfam" id="PF00892">
    <property type="entry name" value="EamA"/>
    <property type="match status" value="2"/>
</dbReference>